<protein>
    <submittedName>
        <fullName evidence="3">AAA family ATPase</fullName>
    </submittedName>
</protein>
<proteinExistence type="predicted"/>
<evidence type="ECO:0000313" key="4">
    <source>
        <dbReference type="Proteomes" id="UP001169027"/>
    </source>
</evidence>
<organism evidence="3 4">
    <name type="scientific">Variovorax ginsengisoli</name>
    <dbReference type="NCBI Taxonomy" id="363844"/>
    <lineage>
        <taxon>Bacteria</taxon>
        <taxon>Pseudomonadati</taxon>
        <taxon>Pseudomonadota</taxon>
        <taxon>Betaproteobacteria</taxon>
        <taxon>Burkholderiales</taxon>
        <taxon>Comamonadaceae</taxon>
        <taxon>Variovorax</taxon>
    </lineage>
</organism>
<sequence length="433" mass="47155">MKASHRDHGDDAPATTAGFAMCWFTTYEEGRQPFQLLLPTSIVASIEEEVMLHATQQRERERALAAAERLREAEERKASSARDKETEEGASGVDEGTFVAEFDRLPSDYDPSRKHQVLTGSEVWGAASRARAMREGDYKKHDAELLARITKAGAFRDVANPARSPDRWIRDLAFLMEAHPHMQEVTRFVASRVVLSMHSHEPLVIPSILLNGPPGVGKTHYAKDLAHALGAPLRVQSMENAQASALWLGTERHWATASHGIVFEQIVLGGAANPVFLIDEIDKAPQESQYKPLAALHSLLEPVTACAVRDAGLDITFDASLAIYIATSNDAGKLPESLRTRFREFSILPPRGEQALRAAHVVATAAALKLSVPNFAPPEPALSRKLAHLSAREIYQVVQDSVARAVQGGRLHLSAADLPSEVVGDDAAGPVLH</sequence>
<dbReference type="InterPro" id="IPR003959">
    <property type="entry name" value="ATPase_AAA_core"/>
</dbReference>
<dbReference type="PANTHER" id="PTHR43718:SF2">
    <property type="entry name" value="LON PROTEASE HOMOLOG, MITOCHONDRIAL"/>
    <property type="match status" value="1"/>
</dbReference>
<evidence type="ECO:0000313" key="3">
    <source>
        <dbReference type="EMBL" id="MDO1534421.1"/>
    </source>
</evidence>
<dbReference type="Pfam" id="PF00004">
    <property type="entry name" value="AAA"/>
    <property type="match status" value="1"/>
</dbReference>
<dbReference type="InterPro" id="IPR027417">
    <property type="entry name" value="P-loop_NTPase"/>
</dbReference>
<dbReference type="SUPFAM" id="SSF52540">
    <property type="entry name" value="P-loop containing nucleoside triphosphate hydrolases"/>
    <property type="match status" value="1"/>
</dbReference>
<dbReference type="InterPro" id="IPR027065">
    <property type="entry name" value="Lon_Prtase"/>
</dbReference>
<dbReference type="PANTHER" id="PTHR43718">
    <property type="entry name" value="LON PROTEASE"/>
    <property type="match status" value="1"/>
</dbReference>
<keyword evidence="4" id="KW-1185">Reference proteome</keyword>
<dbReference type="SMART" id="SM00382">
    <property type="entry name" value="AAA"/>
    <property type="match status" value="1"/>
</dbReference>
<feature type="compositionally biased region" description="Basic and acidic residues" evidence="1">
    <location>
        <begin position="62"/>
        <end position="87"/>
    </location>
</feature>
<name>A0ABT8S674_9BURK</name>
<dbReference type="InterPro" id="IPR003593">
    <property type="entry name" value="AAA+_ATPase"/>
</dbReference>
<feature type="domain" description="AAA+ ATPase" evidence="2">
    <location>
        <begin position="204"/>
        <end position="353"/>
    </location>
</feature>
<dbReference type="RefSeq" id="WP_301812078.1">
    <property type="nucleotide sequence ID" value="NZ_JAUJZH010000014.1"/>
</dbReference>
<gene>
    <name evidence="3" type="ORF">Q2T77_19200</name>
</gene>
<dbReference type="Gene3D" id="3.40.50.300">
    <property type="entry name" value="P-loop containing nucleotide triphosphate hydrolases"/>
    <property type="match status" value="1"/>
</dbReference>
<reference evidence="3" key="1">
    <citation type="submission" date="2023-06" db="EMBL/GenBank/DDBJ databases">
        <authorList>
            <person name="Jiang Y."/>
            <person name="Liu Q."/>
        </authorList>
    </citation>
    <scope>NUCLEOTIDE SEQUENCE</scope>
    <source>
        <strain evidence="3">CGMCC 1.12090</strain>
    </source>
</reference>
<accession>A0ABT8S674</accession>
<feature type="region of interest" description="Disordered" evidence="1">
    <location>
        <begin position="62"/>
        <end position="96"/>
    </location>
</feature>
<dbReference type="EMBL" id="JAUKVY010000014">
    <property type="protein sequence ID" value="MDO1534421.1"/>
    <property type="molecule type" value="Genomic_DNA"/>
</dbReference>
<comment type="caution">
    <text evidence="3">The sequence shown here is derived from an EMBL/GenBank/DDBJ whole genome shotgun (WGS) entry which is preliminary data.</text>
</comment>
<dbReference type="Proteomes" id="UP001169027">
    <property type="component" value="Unassembled WGS sequence"/>
</dbReference>
<evidence type="ECO:0000259" key="2">
    <source>
        <dbReference type="SMART" id="SM00382"/>
    </source>
</evidence>
<evidence type="ECO:0000256" key="1">
    <source>
        <dbReference type="SAM" id="MobiDB-lite"/>
    </source>
</evidence>